<reference evidence="1 2" key="1">
    <citation type="journal article" date="2022" name="Genome Biol. Evol.">
        <title>The Spruce Budworm Genome: Reconstructing the Evolutionary History of Antifreeze Proteins.</title>
        <authorList>
            <person name="Beliveau C."/>
            <person name="Gagne P."/>
            <person name="Picq S."/>
            <person name="Vernygora O."/>
            <person name="Keeling C.I."/>
            <person name="Pinkney K."/>
            <person name="Doucet D."/>
            <person name="Wen F."/>
            <person name="Johnston J.S."/>
            <person name="Maaroufi H."/>
            <person name="Boyle B."/>
            <person name="Laroche J."/>
            <person name="Dewar K."/>
            <person name="Juretic N."/>
            <person name="Blackburn G."/>
            <person name="Nisole A."/>
            <person name="Brunet B."/>
            <person name="Brandao M."/>
            <person name="Lumley L."/>
            <person name="Duan J."/>
            <person name="Quan G."/>
            <person name="Lucarotti C.J."/>
            <person name="Roe A.D."/>
            <person name="Sperling F.A.H."/>
            <person name="Levesque R.C."/>
            <person name="Cusson M."/>
        </authorList>
    </citation>
    <scope>NUCLEOTIDE SEQUENCE [LARGE SCALE GENOMIC DNA]</scope>
    <source>
        <strain evidence="1">Glfc:IPQL:Cfum</strain>
    </source>
</reference>
<evidence type="ECO:0000313" key="1">
    <source>
        <dbReference type="EMBL" id="KAI8428334.1"/>
    </source>
</evidence>
<proteinExistence type="predicted"/>
<dbReference type="EMBL" id="CM046103">
    <property type="protein sequence ID" value="KAI8428334.1"/>
    <property type="molecule type" value="Genomic_DNA"/>
</dbReference>
<accession>A0ACC0JWA8</accession>
<protein>
    <submittedName>
        <fullName evidence="1">Uncharacterized protein</fullName>
    </submittedName>
</protein>
<name>A0ACC0JWA8_CHOFU</name>
<keyword evidence="2" id="KW-1185">Reference proteome</keyword>
<gene>
    <name evidence="1" type="ORF">MSG28_002527</name>
</gene>
<evidence type="ECO:0000313" key="2">
    <source>
        <dbReference type="Proteomes" id="UP001064048"/>
    </source>
</evidence>
<organism evidence="1 2">
    <name type="scientific">Choristoneura fumiferana</name>
    <name type="common">Spruce budworm moth</name>
    <name type="synonym">Archips fumiferana</name>
    <dbReference type="NCBI Taxonomy" id="7141"/>
    <lineage>
        <taxon>Eukaryota</taxon>
        <taxon>Metazoa</taxon>
        <taxon>Ecdysozoa</taxon>
        <taxon>Arthropoda</taxon>
        <taxon>Hexapoda</taxon>
        <taxon>Insecta</taxon>
        <taxon>Pterygota</taxon>
        <taxon>Neoptera</taxon>
        <taxon>Endopterygota</taxon>
        <taxon>Lepidoptera</taxon>
        <taxon>Glossata</taxon>
        <taxon>Ditrysia</taxon>
        <taxon>Tortricoidea</taxon>
        <taxon>Tortricidae</taxon>
        <taxon>Tortricinae</taxon>
        <taxon>Choristoneura</taxon>
    </lineage>
</organism>
<comment type="caution">
    <text evidence="1">The sequence shown here is derived from an EMBL/GenBank/DDBJ whole genome shotgun (WGS) entry which is preliminary data.</text>
</comment>
<dbReference type="Proteomes" id="UP001064048">
    <property type="component" value="Chromosome 3"/>
</dbReference>
<sequence>MMEPSKPEAEVGEKCNINGNCSPPPKKPIIDVNHAKNIDDISTPSELKFDEDFDFVDPDITEKRREIEECLADLDGTNLEQWQNFAKSKGGLISGLPRRGDNPAAGVRGPRVVPAAVPAVVRAGRSAGALHADHNAAHAASA</sequence>